<organism evidence="8">
    <name type="scientific">Ignisphaera aggregans</name>
    <dbReference type="NCBI Taxonomy" id="334771"/>
    <lineage>
        <taxon>Archaea</taxon>
        <taxon>Thermoproteota</taxon>
        <taxon>Thermoprotei</taxon>
        <taxon>Desulfurococcales</taxon>
        <taxon>Desulfurococcaceae</taxon>
        <taxon>Ignisphaera</taxon>
    </lineage>
</organism>
<evidence type="ECO:0000256" key="5">
    <source>
        <dbReference type="ARBA" id="ARBA00023141"/>
    </source>
</evidence>
<protein>
    <recommendedName>
        <fullName evidence="2">anthranilate synthase</fullName>
        <ecNumber evidence="2">4.1.3.27</ecNumber>
    </recommendedName>
</protein>
<dbReference type="PANTHER" id="PTHR43418:SF4">
    <property type="entry name" value="MULTIFUNCTIONAL TRYPTOPHAN BIOSYNTHESIS PROTEIN"/>
    <property type="match status" value="1"/>
</dbReference>
<feature type="domain" description="Glutamine amidotransferase" evidence="7">
    <location>
        <begin position="3"/>
        <end position="190"/>
    </location>
</feature>
<accession>A0A7J2U2W0</accession>
<dbReference type="FunFam" id="3.40.50.880:FF:000003">
    <property type="entry name" value="Anthranilate synthase component II"/>
    <property type="match status" value="1"/>
</dbReference>
<dbReference type="CDD" id="cd01743">
    <property type="entry name" value="GATase1_Anthranilate_Synthase"/>
    <property type="match status" value="1"/>
</dbReference>
<dbReference type="InterPro" id="IPR017926">
    <property type="entry name" value="GATASE"/>
</dbReference>
<dbReference type="InterPro" id="IPR029062">
    <property type="entry name" value="Class_I_gatase-like"/>
</dbReference>
<dbReference type="AlphaFoldDB" id="A0A7J2U2W0"/>
<dbReference type="GO" id="GO:0005829">
    <property type="term" value="C:cytosol"/>
    <property type="evidence" value="ECO:0007669"/>
    <property type="project" value="TreeGrafter"/>
</dbReference>
<dbReference type="Pfam" id="PF00117">
    <property type="entry name" value="GATase"/>
    <property type="match status" value="1"/>
</dbReference>
<dbReference type="PROSITE" id="PS51273">
    <property type="entry name" value="GATASE_TYPE_1"/>
    <property type="match status" value="1"/>
</dbReference>
<sequence length="191" mass="21308">MTLIIDNYDSFVYNIAQIVAEFGTTPIVIRNDELTLRLIERINPDRIILSPGPGTPEKHEDVGISVEVVKRFAGDIPILGICLGHQIIGYAFGARIRKAKNVMHGKIDKIRIQKYNKIFVGLPSEISATRYNSLVVDAPSQMLSVDAISLTDGEIMAISHVEWPIFGVQFHPESVGTPYGRHILRNFLNEV</sequence>
<dbReference type="PRINTS" id="PR00096">
    <property type="entry name" value="GATASE"/>
</dbReference>
<comment type="pathway">
    <text evidence="1">Amino-acid biosynthesis; L-tryptophan biosynthesis; L-tryptophan from chorismate: step 1/5.</text>
</comment>
<dbReference type="EC" id="4.1.3.27" evidence="2"/>
<evidence type="ECO:0000256" key="2">
    <source>
        <dbReference type="ARBA" id="ARBA00012266"/>
    </source>
</evidence>
<comment type="catalytic activity">
    <reaction evidence="6">
        <text>chorismate + L-glutamine = anthranilate + pyruvate + L-glutamate + H(+)</text>
        <dbReference type="Rhea" id="RHEA:21732"/>
        <dbReference type="ChEBI" id="CHEBI:15361"/>
        <dbReference type="ChEBI" id="CHEBI:15378"/>
        <dbReference type="ChEBI" id="CHEBI:16567"/>
        <dbReference type="ChEBI" id="CHEBI:29748"/>
        <dbReference type="ChEBI" id="CHEBI:29985"/>
        <dbReference type="ChEBI" id="CHEBI:58359"/>
        <dbReference type="EC" id="4.1.3.27"/>
    </reaction>
</comment>
<dbReference type="EMBL" id="DSEU01000040">
    <property type="protein sequence ID" value="HEM67091.1"/>
    <property type="molecule type" value="Genomic_DNA"/>
</dbReference>
<keyword evidence="5" id="KW-0057">Aromatic amino acid biosynthesis</keyword>
<dbReference type="InterPro" id="IPR006221">
    <property type="entry name" value="TrpG/PapA_dom"/>
</dbReference>
<gene>
    <name evidence="8" type="ORF">ENO26_05945</name>
</gene>
<proteinExistence type="predicted"/>
<evidence type="ECO:0000256" key="3">
    <source>
        <dbReference type="ARBA" id="ARBA00022822"/>
    </source>
</evidence>
<evidence type="ECO:0000259" key="7">
    <source>
        <dbReference type="Pfam" id="PF00117"/>
    </source>
</evidence>
<dbReference type="SUPFAM" id="SSF52317">
    <property type="entry name" value="Class I glutamine amidotransferase-like"/>
    <property type="match status" value="1"/>
</dbReference>
<dbReference type="Gene3D" id="3.40.50.880">
    <property type="match status" value="1"/>
</dbReference>
<dbReference type="InterPro" id="IPR050472">
    <property type="entry name" value="Anth_synth/Amidotransfase"/>
</dbReference>
<dbReference type="PANTHER" id="PTHR43418">
    <property type="entry name" value="MULTIFUNCTIONAL TRYPTOPHAN BIOSYNTHESIS PROTEIN-RELATED"/>
    <property type="match status" value="1"/>
</dbReference>
<dbReference type="GO" id="GO:0004049">
    <property type="term" value="F:anthranilate synthase activity"/>
    <property type="evidence" value="ECO:0007669"/>
    <property type="project" value="UniProtKB-EC"/>
</dbReference>
<keyword evidence="4" id="KW-0315">Glutamine amidotransferase</keyword>
<reference evidence="8" key="1">
    <citation type="journal article" date="2020" name="mSystems">
        <title>Genome- and Community-Level Interaction Insights into Carbon Utilization and Element Cycling Functions of Hydrothermarchaeota in Hydrothermal Sediment.</title>
        <authorList>
            <person name="Zhou Z."/>
            <person name="Liu Y."/>
            <person name="Xu W."/>
            <person name="Pan J."/>
            <person name="Luo Z.H."/>
            <person name="Li M."/>
        </authorList>
    </citation>
    <scope>NUCLEOTIDE SEQUENCE [LARGE SCALE GENOMIC DNA]</scope>
    <source>
        <strain evidence="8">SpSt-125</strain>
    </source>
</reference>
<evidence type="ECO:0000313" key="8">
    <source>
        <dbReference type="EMBL" id="HEM67091.1"/>
    </source>
</evidence>
<evidence type="ECO:0000256" key="1">
    <source>
        <dbReference type="ARBA" id="ARBA00004873"/>
    </source>
</evidence>
<evidence type="ECO:0000256" key="6">
    <source>
        <dbReference type="ARBA" id="ARBA00047683"/>
    </source>
</evidence>
<name>A0A7J2U2W0_9CREN</name>
<keyword evidence="3" id="KW-0028">Amino-acid biosynthesis</keyword>
<evidence type="ECO:0000256" key="4">
    <source>
        <dbReference type="ARBA" id="ARBA00022962"/>
    </source>
</evidence>
<dbReference type="NCBIfam" id="TIGR00566">
    <property type="entry name" value="trpG_papA"/>
    <property type="match status" value="1"/>
</dbReference>
<dbReference type="PRINTS" id="PR00099">
    <property type="entry name" value="CPSGATASE"/>
</dbReference>
<dbReference type="GO" id="GO:0000162">
    <property type="term" value="P:L-tryptophan biosynthetic process"/>
    <property type="evidence" value="ECO:0007669"/>
    <property type="project" value="UniProtKB-KW"/>
</dbReference>
<keyword evidence="3" id="KW-0822">Tryptophan biosynthesis</keyword>
<dbReference type="PRINTS" id="PR00097">
    <property type="entry name" value="ANTSNTHASEII"/>
</dbReference>
<comment type="caution">
    <text evidence="8">The sequence shown here is derived from an EMBL/GenBank/DDBJ whole genome shotgun (WGS) entry which is preliminary data.</text>
</comment>